<evidence type="ECO:0008006" key="5">
    <source>
        <dbReference type="Google" id="ProtNLM"/>
    </source>
</evidence>
<dbReference type="Pfam" id="PF20432">
    <property type="entry name" value="Xre-like-HTH"/>
    <property type="match status" value="1"/>
</dbReference>
<sequence>MSIQVIQEILEGKKAPEERELVAIVRKRLPRGVIDIVARAFGMSPKELCKLLPVSWRTLQRYEADHLLDTHLTDHLVGLVVIFYQVVDVSGSENATEWLKTPNWALGNAQPIEFLDTFAGMAVVNVNLMRLKHGVVS</sequence>
<keyword evidence="4" id="KW-1185">Reference proteome</keyword>
<reference evidence="3" key="1">
    <citation type="submission" date="2022-12" db="EMBL/GenBank/DDBJ databases">
        <title>Reference genome sequencing for broad-spectrum identification of bacterial and archaeal isolates by mass spectrometry.</title>
        <authorList>
            <person name="Sekiguchi Y."/>
            <person name="Tourlousse D.M."/>
        </authorList>
    </citation>
    <scope>NUCLEOTIDE SEQUENCE</scope>
    <source>
        <strain evidence="3">H2</strain>
    </source>
</reference>
<feature type="domain" description="Antitoxin Xre/MbcA/ParS-like toxin-binding" evidence="1">
    <location>
        <begin position="91"/>
        <end position="134"/>
    </location>
</feature>
<dbReference type="InterPro" id="IPR046847">
    <property type="entry name" value="Xre-like_HTH"/>
</dbReference>
<dbReference type="EMBL" id="BSDS01000001">
    <property type="protein sequence ID" value="GLI37557.1"/>
    <property type="molecule type" value="Genomic_DNA"/>
</dbReference>
<proteinExistence type="predicted"/>
<evidence type="ECO:0000259" key="2">
    <source>
        <dbReference type="Pfam" id="PF20432"/>
    </source>
</evidence>
<comment type="caution">
    <text evidence="3">The sequence shown here is derived from an EMBL/GenBank/DDBJ whole genome shotgun (WGS) entry which is preliminary data.</text>
</comment>
<organism evidence="3 4">
    <name type="scientific">Geobacter hydrogenophilus</name>
    <dbReference type="NCBI Taxonomy" id="40983"/>
    <lineage>
        <taxon>Bacteria</taxon>
        <taxon>Pseudomonadati</taxon>
        <taxon>Thermodesulfobacteriota</taxon>
        <taxon>Desulfuromonadia</taxon>
        <taxon>Geobacterales</taxon>
        <taxon>Geobacteraceae</taxon>
        <taxon>Geobacter</taxon>
    </lineage>
</organism>
<gene>
    <name evidence="3" type="ORF">GHYDROH2_10580</name>
</gene>
<protein>
    <recommendedName>
        <fullName evidence="5">Antitoxin Xre/MbcA/ParS-like toxin-binding domain-containing protein</fullName>
    </recommendedName>
</protein>
<dbReference type="InterPro" id="IPR011979">
    <property type="entry name" value="Antitox_Xre"/>
</dbReference>
<dbReference type="NCBIfam" id="TIGR02293">
    <property type="entry name" value="TAS_TIGR02293"/>
    <property type="match status" value="1"/>
</dbReference>
<dbReference type="RefSeq" id="WP_214185930.1">
    <property type="nucleotide sequence ID" value="NZ_BSDS01000001.1"/>
</dbReference>
<dbReference type="Pfam" id="PF09722">
    <property type="entry name" value="Xre_MbcA_ParS_C"/>
    <property type="match status" value="1"/>
</dbReference>
<feature type="domain" description="Antitoxin Xre-like helix-turn-helix" evidence="2">
    <location>
        <begin position="20"/>
        <end position="80"/>
    </location>
</feature>
<dbReference type="InterPro" id="IPR024467">
    <property type="entry name" value="Xre/MbcA/ParS-like_toxin-bd"/>
</dbReference>
<dbReference type="GO" id="GO:0003677">
    <property type="term" value="F:DNA binding"/>
    <property type="evidence" value="ECO:0007669"/>
    <property type="project" value="InterPro"/>
</dbReference>
<evidence type="ECO:0000259" key="1">
    <source>
        <dbReference type="Pfam" id="PF09722"/>
    </source>
</evidence>
<dbReference type="AlphaFoldDB" id="A0A9W6LAW5"/>
<evidence type="ECO:0000313" key="3">
    <source>
        <dbReference type="EMBL" id="GLI37557.1"/>
    </source>
</evidence>
<name>A0A9W6LAW5_9BACT</name>
<accession>A0A9W6LAW5</accession>
<dbReference type="Proteomes" id="UP001144352">
    <property type="component" value="Unassembled WGS sequence"/>
</dbReference>
<evidence type="ECO:0000313" key="4">
    <source>
        <dbReference type="Proteomes" id="UP001144352"/>
    </source>
</evidence>